<dbReference type="Proteomes" id="UP000033882">
    <property type="component" value="Unassembled WGS sequence"/>
</dbReference>
<dbReference type="GO" id="GO:0006412">
    <property type="term" value="P:translation"/>
    <property type="evidence" value="ECO:0007669"/>
    <property type="project" value="UniProtKB-UniRule"/>
</dbReference>
<comment type="catalytic activity">
    <reaction evidence="1">
        <text>L-glutamyl-tRNA(Gln) + L-glutamine + ATP + H2O = L-glutaminyl-tRNA(Gln) + L-glutamate + ADP + phosphate + H(+)</text>
        <dbReference type="Rhea" id="RHEA:17521"/>
        <dbReference type="Rhea" id="RHEA-COMP:9681"/>
        <dbReference type="Rhea" id="RHEA-COMP:9684"/>
        <dbReference type="ChEBI" id="CHEBI:15377"/>
        <dbReference type="ChEBI" id="CHEBI:15378"/>
        <dbReference type="ChEBI" id="CHEBI:29985"/>
        <dbReference type="ChEBI" id="CHEBI:30616"/>
        <dbReference type="ChEBI" id="CHEBI:43474"/>
        <dbReference type="ChEBI" id="CHEBI:58359"/>
        <dbReference type="ChEBI" id="CHEBI:78520"/>
        <dbReference type="ChEBI" id="CHEBI:78521"/>
        <dbReference type="ChEBI" id="CHEBI:456216"/>
    </reaction>
</comment>
<dbReference type="EMBL" id="LCPB01000003">
    <property type="protein sequence ID" value="KKU90406.1"/>
    <property type="molecule type" value="Genomic_DNA"/>
</dbReference>
<gene>
    <name evidence="1" type="primary">gatC</name>
    <name evidence="2" type="ORF">UY19_C0003G0061</name>
</gene>
<dbReference type="GO" id="GO:0050567">
    <property type="term" value="F:glutaminyl-tRNA synthase (glutamine-hydrolyzing) activity"/>
    <property type="evidence" value="ECO:0007669"/>
    <property type="project" value="UniProtKB-UniRule"/>
</dbReference>
<dbReference type="GO" id="GO:0005524">
    <property type="term" value="F:ATP binding"/>
    <property type="evidence" value="ECO:0007669"/>
    <property type="project" value="UniProtKB-KW"/>
</dbReference>
<comment type="function">
    <text evidence="1">Allows the formation of correctly charged Asn-tRNA(Asn) or Gln-tRNA(Gln) through the transamidation of misacylated Asp-tRNA(Asn) or Glu-tRNA(Gln) in organisms which lack either or both of asparaginyl-tRNA or glutaminyl-tRNA synthetases. The reaction takes place in the presence of glutamine and ATP through an activated phospho-Asp-tRNA(Asn) or phospho-Glu-tRNA(Gln).</text>
</comment>
<organism evidence="2 3">
    <name type="scientific">Candidatus Wolfebacteria bacterium GW2011_GWA2_47_9b</name>
    <dbReference type="NCBI Taxonomy" id="1619005"/>
    <lineage>
        <taxon>Bacteria</taxon>
        <taxon>Candidatus Wolfeibacteriota</taxon>
    </lineage>
</organism>
<proteinExistence type="inferred from homology"/>
<dbReference type="GO" id="GO:0006450">
    <property type="term" value="P:regulation of translational fidelity"/>
    <property type="evidence" value="ECO:0007669"/>
    <property type="project" value="InterPro"/>
</dbReference>
<evidence type="ECO:0000256" key="1">
    <source>
        <dbReference type="HAMAP-Rule" id="MF_00122"/>
    </source>
</evidence>
<dbReference type="Gene3D" id="1.10.20.60">
    <property type="entry name" value="Glu-tRNAGln amidotransferase C subunit, N-terminal domain"/>
    <property type="match status" value="1"/>
</dbReference>
<dbReference type="InterPro" id="IPR036113">
    <property type="entry name" value="Asp/Glu-ADT_sf_sub_c"/>
</dbReference>
<dbReference type="HAMAP" id="MF_00122">
    <property type="entry name" value="GatC"/>
    <property type="match status" value="1"/>
</dbReference>
<accession>A0A0G1U8E2</accession>
<keyword evidence="1" id="KW-0648">Protein biosynthesis</keyword>
<dbReference type="PANTHER" id="PTHR15004">
    <property type="entry name" value="GLUTAMYL-TRNA(GLN) AMIDOTRANSFERASE SUBUNIT C, MITOCHONDRIAL"/>
    <property type="match status" value="1"/>
</dbReference>
<evidence type="ECO:0000313" key="3">
    <source>
        <dbReference type="Proteomes" id="UP000033882"/>
    </source>
</evidence>
<keyword evidence="1" id="KW-0436">Ligase</keyword>
<keyword evidence="1" id="KW-0547">Nucleotide-binding</keyword>
<dbReference type="InterPro" id="IPR003837">
    <property type="entry name" value="GatC"/>
</dbReference>
<keyword evidence="1" id="KW-0067">ATP-binding</keyword>
<sequence>MTHITEETLEYLAKLSRMDLADGEKKKLAGDLEEILNHFEELNEVDTTNVEPMTGGTAQRNVFREDDANTRSEINGSSKDIIDAFPAHERGYLKVPAVFGGEEE</sequence>
<comment type="subunit">
    <text evidence="1">Heterotrimer of A, B and C subunits.</text>
</comment>
<keyword evidence="2" id="KW-0808">Transferase</keyword>
<dbReference type="GO" id="GO:0070681">
    <property type="term" value="P:glutaminyl-tRNAGln biosynthesis via transamidation"/>
    <property type="evidence" value="ECO:0007669"/>
    <property type="project" value="TreeGrafter"/>
</dbReference>
<dbReference type="PATRIC" id="fig|1619005.3.peg.228"/>
<comment type="caution">
    <text evidence="2">The sequence shown here is derived from an EMBL/GenBank/DDBJ whole genome shotgun (WGS) entry which is preliminary data.</text>
</comment>
<dbReference type="NCBIfam" id="TIGR00135">
    <property type="entry name" value="gatC"/>
    <property type="match status" value="1"/>
</dbReference>
<dbReference type="Pfam" id="PF02686">
    <property type="entry name" value="GatC"/>
    <property type="match status" value="1"/>
</dbReference>
<dbReference type="GO" id="GO:0050566">
    <property type="term" value="F:asparaginyl-tRNA synthase (glutamine-hydrolyzing) activity"/>
    <property type="evidence" value="ECO:0007669"/>
    <property type="project" value="RHEA"/>
</dbReference>
<dbReference type="GO" id="GO:0016740">
    <property type="term" value="F:transferase activity"/>
    <property type="evidence" value="ECO:0007669"/>
    <property type="project" value="UniProtKB-KW"/>
</dbReference>
<dbReference type="EC" id="6.3.5.-" evidence="1"/>
<name>A0A0G1U8E2_9BACT</name>
<dbReference type="AlphaFoldDB" id="A0A0G1U8E2"/>
<reference evidence="2 3" key="1">
    <citation type="journal article" date="2015" name="Nature">
        <title>rRNA introns, odd ribosomes, and small enigmatic genomes across a large radiation of phyla.</title>
        <authorList>
            <person name="Brown C.T."/>
            <person name="Hug L.A."/>
            <person name="Thomas B.C."/>
            <person name="Sharon I."/>
            <person name="Castelle C.J."/>
            <person name="Singh A."/>
            <person name="Wilkins M.J."/>
            <person name="Williams K.H."/>
            <person name="Banfield J.F."/>
        </authorList>
    </citation>
    <scope>NUCLEOTIDE SEQUENCE [LARGE SCALE GENOMIC DNA]</scope>
</reference>
<comment type="catalytic activity">
    <reaction evidence="1">
        <text>L-aspartyl-tRNA(Asn) + L-glutamine + ATP + H2O = L-asparaginyl-tRNA(Asn) + L-glutamate + ADP + phosphate + 2 H(+)</text>
        <dbReference type="Rhea" id="RHEA:14513"/>
        <dbReference type="Rhea" id="RHEA-COMP:9674"/>
        <dbReference type="Rhea" id="RHEA-COMP:9677"/>
        <dbReference type="ChEBI" id="CHEBI:15377"/>
        <dbReference type="ChEBI" id="CHEBI:15378"/>
        <dbReference type="ChEBI" id="CHEBI:29985"/>
        <dbReference type="ChEBI" id="CHEBI:30616"/>
        <dbReference type="ChEBI" id="CHEBI:43474"/>
        <dbReference type="ChEBI" id="CHEBI:58359"/>
        <dbReference type="ChEBI" id="CHEBI:78515"/>
        <dbReference type="ChEBI" id="CHEBI:78516"/>
        <dbReference type="ChEBI" id="CHEBI:456216"/>
    </reaction>
</comment>
<dbReference type="SUPFAM" id="SSF141000">
    <property type="entry name" value="Glu-tRNAGln amidotransferase C subunit"/>
    <property type="match status" value="1"/>
</dbReference>
<comment type="similarity">
    <text evidence="1">Belongs to the GatC family.</text>
</comment>
<protein>
    <recommendedName>
        <fullName evidence="1">Aspartyl/glutamyl-tRNA(Asn/Gln) amidotransferase subunit C</fullName>
        <shortName evidence="1">Asp/Glu-ADT subunit C</shortName>
        <ecNumber evidence="1">6.3.5.-</ecNumber>
    </recommendedName>
</protein>
<evidence type="ECO:0000313" key="2">
    <source>
        <dbReference type="EMBL" id="KKU90406.1"/>
    </source>
</evidence>
<dbReference type="PANTHER" id="PTHR15004:SF0">
    <property type="entry name" value="GLUTAMYL-TRNA(GLN) AMIDOTRANSFERASE SUBUNIT C, MITOCHONDRIAL"/>
    <property type="match status" value="1"/>
</dbReference>